<dbReference type="GO" id="GO:0016705">
    <property type="term" value="F:oxidoreductase activity, acting on paired donors, with incorporation or reduction of molecular oxygen"/>
    <property type="evidence" value="ECO:0007669"/>
    <property type="project" value="InterPro"/>
</dbReference>
<dbReference type="PANTHER" id="PTHR46696">
    <property type="entry name" value="P450, PUTATIVE (EUROFUNG)-RELATED"/>
    <property type="match status" value="1"/>
</dbReference>
<dbReference type="OrthoDB" id="4156795at2"/>
<dbReference type="GO" id="GO:0004497">
    <property type="term" value="F:monooxygenase activity"/>
    <property type="evidence" value="ECO:0007669"/>
    <property type="project" value="UniProtKB-KW"/>
</dbReference>
<dbReference type="FunFam" id="1.10.630.10:FF:000018">
    <property type="entry name" value="Cytochrome P450 monooxygenase"/>
    <property type="match status" value="1"/>
</dbReference>
<keyword evidence="3 9" id="KW-0349">Heme</keyword>
<sequence length="381" mass="41866">MVELPISRECPYAPPRAYEELRAEGPVTRVRLFDGRLVWAVTGHTAARRLLADPRLSVDPGAGEPPKLSRAQVLGRPERHRAMRTLLRTDPPLHTEQRRALLPSLTVKRTQTRRAALEAAADARLDELAAMPDNAAELVGAYIRPVVTAGLATLLGVPDADRDRLDGALRHLDPVPPLEKFLLSLIETKRAHPGDGLLDDLLATESVTTDEFVHYGTVLISAGQDITVATIAVAVLTLLTHDAELTRLRTGQVTWPDAIEELLRFLSLTAGLVRVATADIEVADVVIKAGEGVVVLNSAANRDPVFPRPHELDLRRRTRNHLTFGFGVHQCIGQHLARLEVEVALRRLFERFPSLRLGIEADQVPVRQGLVFAVTALPVTW</sequence>
<evidence type="ECO:0000256" key="2">
    <source>
        <dbReference type="ARBA" id="ARBA00010617"/>
    </source>
</evidence>
<keyword evidence="6 9" id="KW-0408">Iron</keyword>
<dbReference type="InterPro" id="IPR002397">
    <property type="entry name" value="Cyt_P450_B"/>
</dbReference>
<dbReference type="STRING" id="589385.SAMN05421504_101754"/>
<comment type="pathway">
    <text evidence="1">Antibiotic biosynthesis; vancomycin biosynthesis.</text>
</comment>
<keyword evidence="4 9" id="KW-0479">Metal-binding</keyword>
<keyword evidence="7 9" id="KW-0503">Monooxygenase</keyword>
<evidence type="ECO:0000256" key="8">
    <source>
        <dbReference type="ARBA" id="ARBA00055433"/>
    </source>
</evidence>
<dbReference type="AlphaFoldDB" id="A0A1H2U157"/>
<evidence type="ECO:0000256" key="5">
    <source>
        <dbReference type="ARBA" id="ARBA00023002"/>
    </source>
</evidence>
<organism evidence="10 11">
    <name type="scientific">Amycolatopsis xylanica</name>
    <dbReference type="NCBI Taxonomy" id="589385"/>
    <lineage>
        <taxon>Bacteria</taxon>
        <taxon>Bacillati</taxon>
        <taxon>Actinomycetota</taxon>
        <taxon>Actinomycetes</taxon>
        <taxon>Pseudonocardiales</taxon>
        <taxon>Pseudonocardiaceae</taxon>
        <taxon>Amycolatopsis</taxon>
    </lineage>
</organism>
<evidence type="ECO:0000256" key="3">
    <source>
        <dbReference type="ARBA" id="ARBA00022617"/>
    </source>
</evidence>
<name>A0A1H2U157_9PSEU</name>
<dbReference type="Pfam" id="PF00067">
    <property type="entry name" value="p450"/>
    <property type="match status" value="1"/>
</dbReference>
<dbReference type="InterPro" id="IPR036396">
    <property type="entry name" value="Cyt_P450_sf"/>
</dbReference>
<dbReference type="InterPro" id="IPR001128">
    <property type="entry name" value="Cyt_P450"/>
</dbReference>
<evidence type="ECO:0000256" key="7">
    <source>
        <dbReference type="ARBA" id="ARBA00023033"/>
    </source>
</evidence>
<evidence type="ECO:0000256" key="6">
    <source>
        <dbReference type="ARBA" id="ARBA00023004"/>
    </source>
</evidence>
<dbReference type="PRINTS" id="PR00359">
    <property type="entry name" value="BP450"/>
</dbReference>
<dbReference type="PRINTS" id="PR00385">
    <property type="entry name" value="P450"/>
</dbReference>
<dbReference type="SUPFAM" id="SSF48264">
    <property type="entry name" value="Cytochrome P450"/>
    <property type="match status" value="1"/>
</dbReference>
<keyword evidence="5 9" id="KW-0560">Oxidoreductase</keyword>
<comment type="similarity">
    <text evidence="2 9">Belongs to the cytochrome P450 family.</text>
</comment>
<evidence type="ECO:0000256" key="4">
    <source>
        <dbReference type="ARBA" id="ARBA00022723"/>
    </source>
</evidence>
<gene>
    <name evidence="10" type="ORF">SAMN05421504_101754</name>
</gene>
<dbReference type="Proteomes" id="UP000199515">
    <property type="component" value="Unassembled WGS sequence"/>
</dbReference>
<dbReference type="GO" id="GO:0020037">
    <property type="term" value="F:heme binding"/>
    <property type="evidence" value="ECO:0007669"/>
    <property type="project" value="InterPro"/>
</dbReference>
<protein>
    <submittedName>
        <fullName evidence="10">Pentalenic acid synthase</fullName>
    </submittedName>
</protein>
<evidence type="ECO:0000256" key="1">
    <source>
        <dbReference type="ARBA" id="ARBA00004660"/>
    </source>
</evidence>
<proteinExistence type="inferred from homology"/>
<dbReference type="Gene3D" id="1.10.630.10">
    <property type="entry name" value="Cytochrome P450"/>
    <property type="match status" value="1"/>
</dbReference>
<comment type="function">
    <text evidence="8">Involved in the coupling of aromatic side chains of the heptapeptide of vancomycin.</text>
</comment>
<dbReference type="EMBL" id="FNON01000001">
    <property type="protein sequence ID" value="SDW49916.1"/>
    <property type="molecule type" value="Genomic_DNA"/>
</dbReference>
<evidence type="ECO:0000313" key="11">
    <source>
        <dbReference type="Proteomes" id="UP000199515"/>
    </source>
</evidence>
<keyword evidence="11" id="KW-1185">Reference proteome</keyword>
<accession>A0A1H2U157</accession>
<dbReference type="InterPro" id="IPR017972">
    <property type="entry name" value="Cyt_P450_CS"/>
</dbReference>
<reference evidence="10 11" key="1">
    <citation type="submission" date="2016-10" db="EMBL/GenBank/DDBJ databases">
        <authorList>
            <person name="de Groot N.N."/>
        </authorList>
    </citation>
    <scope>NUCLEOTIDE SEQUENCE [LARGE SCALE GENOMIC DNA]</scope>
    <source>
        <strain evidence="10 11">CPCC 202699</strain>
    </source>
</reference>
<evidence type="ECO:0000313" key="10">
    <source>
        <dbReference type="EMBL" id="SDW49916.1"/>
    </source>
</evidence>
<dbReference type="GO" id="GO:0005506">
    <property type="term" value="F:iron ion binding"/>
    <property type="evidence" value="ECO:0007669"/>
    <property type="project" value="InterPro"/>
</dbReference>
<dbReference type="PANTHER" id="PTHR46696:SF1">
    <property type="entry name" value="CYTOCHROME P450 YJIB-RELATED"/>
    <property type="match status" value="1"/>
</dbReference>
<dbReference type="PROSITE" id="PS00086">
    <property type="entry name" value="CYTOCHROME_P450"/>
    <property type="match status" value="1"/>
</dbReference>
<evidence type="ECO:0000256" key="9">
    <source>
        <dbReference type="RuleBase" id="RU000461"/>
    </source>
</evidence>